<keyword evidence="4" id="KW-1185">Reference proteome</keyword>
<dbReference type="Pfam" id="PF19779">
    <property type="entry name" value="DUF6264"/>
    <property type="match status" value="1"/>
</dbReference>
<feature type="transmembrane region" description="Helical" evidence="2">
    <location>
        <begin position="121"/>
        <end position="145"/>
    </location>
</feature>
<protein>
    <submittedName>
        <fullName evidence="3">Uncharacterized protein</fullName>
    </submittedName>
</protein>
<keyword evidence="2" id="KW-1133">Transmembrane helix</keyword>
<feature type="transmembrane region" description="Helical" evidence="2">
    <location>
        <begin position="152"/>
        <end position="175"/>
    </location>
</feature>
<evidence type="ECO:0000256" key="1">
    <source>
        <dbReference type="SAM" id="MobiDB-lite"/>
    </source>
</evidence>
<dbReference type="InterPro" id="IPR046231">
    <property type="entry name" value="DUF6264"/>
</dbReference>
<reference evidence="3 4" key="1">
    <citation type="submission" date="2018-08" db="EMBL/GenBank/DDBJ databases">
        <title>Microbacterium lemovicicum sp. nov., a bacterium isolated from a natural uranium-rich soil.</title>
        <authorList>
            <person name="ORTET P."/>
        </authorList>
    </citation>
    <scope>NUCLEOTIDE SEQUENCE [LARGE SCALE GENOMIC DNA]</scope>
    <source>
        <strain evidence="3 4">Viu22</strain>
    </source>
</reference>
<dbReference type="RefSeq" id="WP_127095875.1">
    <property type="nucleotide sequence ID" value="NZ_CP031423.1"/>
</dbReference>
<dbReference type="Proteomes" id="UP000276888">
    <property type="component" value="Chromosome"/>
</dbReference>
<gene>
    <name evidence="3" type="ORF">CVS47_01933</name>
</gene>
<evidence type="ECO:0000313" key="4">
    <source>
        <dbReference type="Proteomes" id="UP000276888"/>
    </source>
</evidence>
<dbReference type="EMBL" id="CP031423">
    <property type="protein sequence ID" value="AZS37299.1"/>
    <property type="molecule type" value="Genomic_DNA"/>
</dbReference>
<keyword evidence="2" id="KW-0812">Transmembrane</keyword>
<feature type="transmembrane region" description="Helical" evidence="2">
    <location>
        <begin position="73"/>
        <end position="94"/>
    </location>
</feature>
<dbReference type="OrthoDB" id="5083906at2"/>
<sequence>MTDQPRGDARPQPLYGQYATPEEQRARIAQPDATYALETGQAPEPAERAQPASSTAAPVAPATVAVRRRVDMIVTLVLLGYGLVNVVVTAVQLSDFPAFAQEFMRVAGIDGSFTNDAQGQLWSTIGAIAYAAVYLAVVLVVVLLFRRSRRTWWVPLTGAVLAFVLLTVCLTSALIGDPAIMGYFLRSS</sequence>
<accession>A0A3Q9IZ93</accession>
<evidence type="ECO:0000256" key="2">
    <source>
        <dbReference type="SAM" id="Phobius"/>
    </source>
</evidence>
<evidence type="ECO:0000313" key="3">
    <source>
        <dbReference type="EMBL" id="AZS37299.1"/>
    </source>
</evidence>
<organism evidence="3 4">
    <name type="scientific">Microbacterium lemovicicum</name>
    <dbReference type="NCBI Taxonomy" id="1072463"/>
    <lineage>
        <taxon>Bacteria</taxon>
        <taxon>Bacillati</taxon>
        <taxon>Actinomycetota</taxon>
        <taxon>Actinomycetes</taxon>
        <taxon>Micrococcales</taxon>
        <taxon>Microbacteriaceae</taxon>
        <taxon>Microbacterium</taxon>
    </lineage>
</organism>
<name>A0A3Q9IZ93_9MICO</name>
<dbReference type="AlphaFoldDB" id="A0A3Q9IZ93"/>
<proteinExistence type="predicted"/>
<dbReference type="KEGG" id="mlv:CVS47_01933"/>
<feature type="region of interest" description="Disordered" evidence="1">
    <location>
        <begin position="1"/>
        <end position="54"/>
    </location>
</feature>
<keyword evidence="2" id="KW-0472">Membrane</keyword>
<feature type="compositionally biased region" description="Low complexity" evidence="1">
    <location>
        <begin position="41"/>
        <end position="54"/>
    </location>
</feature>